<reference evidence="2 3" key="1">
    <citation type="submission" date="2015-03" db="EMBL/GenBank/DDBJ databases">
        <title>Genome sequence of Pseudoalteromonas aurantia.</title>
        <authorList>
            <person name="Xie B.-B."/>
            <person name="Rong J.-C."/>
            <person name="Qin Q.-L."/>
            <person name="Zhang Y.-Z."/>
        </authorList>
    </citation>
    <scope>NUCLEOTIDE SEQUENCE [LARGE SCALE GENOMIC DNA]</scope>
    <source>
        <strain evidence="2 3">208</strain>
    </source>
</reference>
<accession>A0ABR9EE65</accession>
<keyword evidence="3" id="KW-1185">Reference proteome</keyword>
<dbReference type="InterPro" id="IPR001173">
    <property type="entry name" value="Glyco_trans_2-like"/>
</dbReference>
<dbReference type="PANTHER" id="PTHR22916">
    <property type="entry name" value="GLYCOSYLTRANSFERASE"/>
    <property type="match status" value="1"/>
</dbReference>
<organism evidence="2 3">
    <name type="scientific">Pseudoalteromonas aurantia 208</name>
    <dbReference type="NCBI Taxonomy" id="1314867"/>
    <lineage>
        <taxon>Bacteria</taxon>
        <taxon>Pseudomonadati</taxon>
        <taxon>Pseudomonadota</taxon>
        <taxon>Gammaproteobacteria</taxon>
        <taxon>Alteromonadales</taxon>
        <taxon>Pseudoalteromonadaceae</taxon>
        <taxon>Pseudoalteromonas</taxon>
    </lineage>
</organism>
<dbReference type="Proteomes" id="UP000615755">
    <property type="component" value="Unassembled WGS sequence"/>
</dbReference>
<evidence type="ECO:0000259" key="1">
    <source>
        <dbReference type="Pfam" id="PF00535"/>
    </source>
</evidence>
<dbReference type="Pfam" id="PF00535">
    <property type="entry name" value="Glycos_transf_2"/>
    <property type="match status" value="1"/>
</dbReference>
<dbReference type="RefSeq" id="WP_192508436.1">
    <property type="nucleotide sequence ID" value="NZ_AQGV01000012.1"/>
</dbReference>
<sequence length="308" mass="34772">MKISVVIPLFNKAKFISRALESISAQVKKPLEIIVVNDGSTDESASIVRSFSKCDVRFINHDKNLGVSCARNSGISAALGDFIAFLDADDYWQPNFLEVIEELYEQYPNGKVFFTSYHFYDGRTLTPAKHAHLPSVKGEVKNYFLSCCNADLPITASSVCIEASILKTVGMFPKGLMLGEDQTVWGKLACITKMYCSADKAAVYDLNASKPCSLEHVELSPHIYYFDSLAKDDSTPEHLVPSINYLLHLSVMSYVRKNLMNGNKRTALITLKSNRYLIWDKYRVIAFLLLLLPKSLVSRFFRYARTFR</sequence>
<dbReference type="Gene3D" id="3.90.550.10">
    <property type="entry name" value="Spore Coat Polysaccharide Biosynthesis Protein SpsA, Chain A"/>
    <property type="match status" value="1"/>
</dbReference>
<dbReference type="InterPro" id="IPR029044">
    <property type="entry name" value="Nucleotide-diphossugar_trans"/>
</dbReference>
<protein>
    <recommendedName>
        <fullName evidence="1">Glycosyltransferase 2-like domain-containing protein</fullName>
    </recommendedName>
</protein>
<dbReference type="SUPFAM" id="SSF53448">
    <property type="entry name" value="Nucleotide-diphospho-sugar transferases"/>
    <property type="match status" value="1"/>
</dbReference>
<feature type="domain" description="Glycosyltransferase 2-like" evidence="1">
    <location>
        <begin position="4"/>
        <end position="131"/>
    </location>
</feature>
<name>A0ABR9EE65_9GAMM</name>
<proteinExistence type="predicted"/>
<gene>
    <name evidence="2" type="ORF">PAUR_a3098</name>
</gene>
<evidence type="ECO:0000313" key="3">
    <source>
        <dbReference type="Proteomes" id="UP000615755"/>
    </source>
</evidence>
<evidence type="ECO:0000313" key="2">
    <source>
        <dbReference type="EMBL" id="MBE0369282.1"/>
    </source>
</evidence>
<dbReference type="EMBL" id="AQGV01000012">
    <property type="protein sequence ID" value="MBE0369282.1"/>
    <property type="molecule type" value="Genomic_DNA"/>
</dbReference>
<dbReference type="CDD" id="cd00761">
    <property type="entry name" value="Glyco_tranf_GTA_type"/>
    <property type="match status" value="1"/>
</dbReference>
<comment type="caution">
    <text evidence="2">The sequence shown here is derived from an EMBL/GenBank/DDBJ whole genome shotgun (WGS) entry which is preliminary data.</text>
</comment>